<reference evidence="1 2" key="1">
    <citation type="submission" date="2018-02" db="EMBL/GenBank/DDBJ databases">
        <title>The draft genome of Phyllobacterium sp. 1N-3.</title>
        <authorList>
            <person name="Liu L."/>
            <person name="Li L."/>
            <person name="Zhang X."/>
            <person name="Wang T."/>
            <person name="Liang L."/>
        </authorList>
    </citation>
    <scope>NUCLEOTIDE SEQUENCE [LARGE SCALE GENOMIC DNA]</scope>
    <source>
        <strain evidence="1 2">1N-3</strain>
    </source>
</reference>
<organism evidence="1 2">
    <name type="scientific">Phyllobacterium phragmitis</name>
    <dbReference type="NCBI Taxonomy" id="2670329"/>
    <lineage>
        <taxon>Bacteria</taxon>
        <taxon>Pseudomonadati</taxon>
        <taxon>Pseudomonadota</taxon>
        <taxon>Alphaproteobacteria</taxon>
        <taxon>Hyphomicrobiales</taxon>
        <taxon>Phyllobacteriaceae</taxon>
        <taxon>Phyllobacterium</taxon>
    </lineage>
</organism>
<name>A0A2S9IIU8_9HYPH</name>
<accession>A0A2S9IIU8</accession>
<evidence type="ECO:0000313" key="1">
    <source>
        <dbReference type="EMBL" id="PRD40422.1"/>
    </source>
</evidence>
<dbReference type="EMBL" id="PVBR01000054">
    <property type="protein sequence ID" value="PRD40422.1"/>
    <property type="molecule type" value="Genomic_DNA"/>
</dbReference>
<dbReference type="RefSeq" id="WP_105746129.1">
    <property type="nucleotide sequence ID" value="NZ_PVBR01000054.1"/>
</dbReference>
<comment type="caution">
    <text evidence="1">The sequence shown here is derived from an EMBL/GenBank/DDBJ whole genome shotgun (WGS) entry which is preliminary data.</text>
</comment>
<dbReference type="Proteomes" id="UP000239434">
    <property type="component" value="Unassembled WGS sequence"/>
</dbReference>
<dbReference type="AlphaFoldDB" id="A0A2S9IIU8"/>
<sequence>MTTKTPNVGTPVYTVLPIAIDKLYAEPFLNTFDPHKQDPSMDCLIKVTTAILDYSTNIGVPNLEIDWSFTSLGANNFAYYVENPDGGDPTQAQYTRPDKYGNVVNSTDSNGVITIYVGCFSKIISSLQMTAPDIDQTFPVTMVFCDFEGPADDLDAPPVPAPIKVPYLYDKEGLWKEYSISTNPDTNNIPQSTVMIATYMEGNPKTGGLIDVFQAPTGTALKFPMPYLMMNGDAEMDNSVRYLQFKGGTGTLSKKATFAADGTPVQQPNPGRRIPGNWESLLPVYKWNQDPKFHNLNDSDVSRDKSCIEFLIPPWPNFGLYKAGVDLTVTLHANGWFGATGEKHANPIPITQPVEEWQLDEDYPGMIYAPFSVDLLRDYDSDPKGDDTYGYMYLSFSVGEVHYSNYNWFNIEFTADLGKKPSRWAT</sequence>
<proteinExistence type="predicted"/>
<keyword evidence="2" id="KW-1185">Reference proteome</keyword>
<gene>
    <name evidence="1" type="ORF">C5748_27120</name>
</gene>
<evidence type="ECO:0000313" key="2">
    <source>
        <dbReference type="Proteomes" id="UP000239434"/>
    </source>
</evidence>
<protein>
    <submittedName>
        <fullName evidence="1">Uncharacterized protein</fullName>
    </submittedName>
</protein>